<dbReference type="InterPro" id="IPR016135">
    <property type="entry name" value="UBQ-conjugating_enzyme/RWD"/>
</dbReference>
<dbReference type="PROSITE" id="PS50127">
    <property type="entry name" value="UBC_2"/>
    <property type="match status" value="1"/>
</dbReference>
<dbReference type="Gene3D" id="3.10.110.10">
    <property type="entry name" value="Ubiquitin Conjugating Enzyme"/>
    <property type="match status" value="1"/>
</dbReference>
<dbReference type="SUPFAM" id="SSF54495">
    <property type="entry name" value="UBC-like"/>
    <property type="match status" value="1"/>
</dbReference>
<organism evidence="4 5">
    <name type="scientific">Rhizodiscina lignyota</name>
    <dbReference type="NCBI Taxonomy" id="1504668"/>
    <lineage>
        <taxon>Eukaryota</taxon>
        <taxon>Fungi</taxon>
        <taxon>Dikarya</taxon>
        <taxon>Ascomycota</taxon>
        <taxon>Pezizomycotina</taxon>
        <taxon>Dothideomycetes</taxon>
        <taxon>Pleosporomycetidae</taxon>
        <taxon>Aulographales</taxon>
        <taxon>Rhizodiscinaceae</taxon>
        <taxon>Rhizodiscina</taxon>
    </lineage>
</organism>
<dbReference type="FunFam" id="3.10.110.10:FF:000093">
    <property type="entry name" value="Ubiquitin conjugating enzyme (UbcF), putative"/>
    <property type="match status" value="1"/>
</dbReference>
<name>A0A9P4IQH6_9PEZI</name>
<dbReference type="EMBL" id="ML978122">
    <property type="protein sequence ID" value="KAF2102391.1"/>
    <property type="molecule type" value="Genomic_DNA"/>
</dbReference>
<feature type="compositionally biased region" description="Pro residues" evidence="2">
    <location>
        <begin position="254"/>
        <end position="263"/>
    </location>
</feature>
<feature type="domain" description="UBC core" evidence="3">
    <location>
        <begin position="12"/>
        <end position="160"/>
    </location>
</feature>
<dbReference type="SMART" id="SM00212">
    <property type="entry name" value="UBCc"/>
    <property type="match status" value="1"/>
</dbReference>
<dbReference type="Proteomes" id="UP000799772">
    <property type="component" value="Unassembled WGS sequence"/>
</dbReference>
<dbReference type="OrthoDB" id="1158011at2759"/>
<evidence type="ECO:0000313" key="5">
    <source>
        <dbReference type="Proteomes" id="UP000799772"/>
    </source>
</evidence>
<keyword evidence="1" id="KW-0833">Ubl conjugation pathway</keyword>
<dbReference type="CDD" id="cd23799">
    <property type="entry name" value="UBCc_UBE2J"/>
    <property type="match status" value="1"/>
</dbReference>
<reference evidence="4" key="1">
    <citation type="journal article" date="2020" name="Stud. Mycol.">
        <title>101 Dothideomycetes genomes: a test case for predicting lifestyles and emergence of pathogens.</title>
        <authorList>
            <person name="Haridas S."/>
            <person name="Albert R."/>
            <person name="Binder M."/>
            <person name="Bloem J."/>
            <person name="Labutti K."/>
            <person name="Salamov A."/>
            <person name="Andreopoulos B."/>
            <person name="Baker S."/>
            <person name="Barry K."/>
            <person name="Bills G."/>
            <person name="Bluhm B."/>
            <person name="Cannon C."/>
            <person name="Castanera R."/>
            <person name="Culley D."/>
            <person name="Daum C."/>
            <person name="Ezra D."/>
            <person name="Gonzalez J."/>
            <person name="Henrissat B."/>
            <person name="Kuo A."/>
            <person name="Liang C."/>
            <person name="Lipzen A."/>
            <person name="Lutzoni F."/>
            <person name="Magnuson J."/>
            <person name="Mondo S."/>
            <person name="Nolan M."/>
            <person name="Ohm R."/>
            <person name="Pangilinan J."/>
            <person name="Park H.-J."/>
            <person name="Ramirez L."/>
            <person name="Alfaro M."/>
            <person name="Sun H."/>
            <person name="Tritt A."/>
            <person name="Yoshinaga Y."/>
            <person name="Zwiers L.-H."/>
            <person name="Turgeon B."/>
            <person name="Goodwin S."/>
            <person name="Spatafora J."/>
            <person name="Crous P."/>
            <person name="Grigoriev I."/>
        </authorList>
    </citation>
    <scope>NUCLEOTIDE SEQUENCE</scope>
    <source>
        <strain evidence="4">CBS 133067</strain>
    </source>
</reference>
<dbReference type="PANTHER" id="PTHR24067">
    <property type="entry name" value="UBIQUITIN-CONJUGATING ENZYME E2"/>
    <property type="match status" value="1"/>
</dbReference>
<feature type="region of interest" description="Disordered" evidence="2">
    <location>
        <begin position="204"/>
        <end position="273"/>
    </location>
</feature>
<sequence>MSTTGQFNKKNPTIKRILKEASELANSTSPDYHAEPLESNLFEWHFTLRGPPAPSPYAGGIYHGRIVLPPTYPLRPPMFRFTTPTGRFEVNREICLSISGHHEETWMPAWGIRTALVAIRSFMDTDAKGQVGGIDCEDSARRKMAEQSKDVRCATCGKTNADIMREKEETIKAMGQEGKQKDDDEVPDELRFAYKDELAKKVEEKATANENAQQSAQTPTSEQQSPVSGSRSAEPAADSPIAPQPPQATTERLIPPPPLPRPGVFPERRRRGNDGVPEWLDKAIWAVFMALALMILKRWIAF</sequence>
<comment type="caution">
    <text evidence="4">The sequence shown here is derived from an EMBL/GenBank/DDBJ whole genome shotgun (WGS) entry which is preliminary data.</text>
</comment>
<evidence type="ECO:0000256" key="2">
    <source>
        <dbReference type="SAM" id="MobiDB-lite"/>
    </source>
</evidence>
<evidence type="ECO:0000256" key="1">
    <source>
        <dbReference type="ARBA" id="ARBA00022786"/>
    </source>
</evidence>
<dbReference type="Pfam" id="PF00179">
    <property type="entry name" value="UQ_con"/>
    <property type="match status" value="1"/>
</dbReference>
<evidence type="ECO:0000313" key="4">
    <source>
        <dbReference type="EMBL" id="KAF2102391.1"/>
    </source>
</evidence>
<evidence type="ECO:0000259" key="3">
    <source>
        <dbReference type="PROSITE" id="PS50127"/>
    </source>
</evidence>
<feature type="compositionally biased region" description="Polar residues" evidence="2">
    <location>
        <begin position="208"/>
        <end position="231"/>
    </location>
</feature>
<proteinExistence type="predicted"/>
<protein>
    <submittedName>
        <fullName evidence="4">UBC-like protein</fullName>
    </submittedName>
</protein>
<dbReference type="InterPro" id="IPR050113">
    <property type="entry name" value="Ub_conjugating_enzyme"/>
</dbReference>
<accession>A0A9P4IQH6</accession>
<gene>
    <name evidence="4" type="ORF">NA57DRAFT_63352</name>
</gene>
<keyword evidence="5" id="KW-1185">Reference proteome</keyword>
<dbReference type="InterPro" id="IPR000608">
    <property type="entry name" value="UBC"/>
</dbReference>
<dbReference type="AlphaFoldDB" id="A0A9P4IQH6"/>